<organism evidence="2 3">
    <name type="scientific">Acidovorax cavernicola</name>
    <dbReference type="NCBI Taxonomy" id="1675792"/>
    <lineage>
        <taxon>Bacteria</taxon>
        <taxon>Pseudomonadati</taxon>
        <taxon>Pseudomonadota</taxon>
        <taxon>Betaproteobacteria</taxon>
        <taxon>Burkholderiales</taxon>
        <taxon>Comamonadaceae</taxon>
        <taxon>Acidovorax</taxon>
    </lineage>
</organism>
<dbReference type="Proteomes" id="UP000265619">
    <property type="component" value="Unassembled WGS sequence"/>
</dbReference>
<reference evidence="2 3" key="1">
    <citation type="submission" date="2018-09" db="EMBL/GenBank/DDBJ databases">
        <title>Acidovorax cavernicola nov. sp. isolated from Gruta de las Maravillas (Aracena, Spain).</title>
        <authorList>
            <person name="Jurado V."/>
            <person name="Gutierrez-Patricio S."/>
            <person name="Gonzalez-Pimentel J.L."/>
            <person name="Miller A.Z."/>
            <person name="Laiz L."/>
            <person name="Saiz-Jimenez C."/>
        </authorList>
    </citation>
    <scope>NUCLEOTIDE SEQUENCE [LARGE SCALE GENOMIC DNA]</scope>
    <source>
        <strain evidence="2 3">1011MAR4D40.2</strain>
    </source>
</reference>
<sequence>MNAWIAFALGLPGFAALGMAMERHQDELFARPLSDARRWLCRLAGAALLCASLGACIAAWSVSVGILAWAGALTGASMSVGTILTYRPRWLLPLSFSAGIVASCAWAFGL</sequence>
<dbReference type="OrthoDB" id="8797226at2"/>
<dbReference type="Pfam" id="PF11804">
    <property type="entry name" value="DUF3325"/>
    <property type="match status" value="1"/>
</dbReference>
<dbReference type="InterPro" id="IPR021762">
    <property type="entry name" value="DUF3325"/>
</dbReference>
<dbReference type="RefSeq" id="WP_119554825.1">
    <property type="nucleotide sequence ID" value="NZ_QXMN01000019.1"/>
</dbReference>
<feature type="transmembrane region" description="Helical" evidence="1">
    <location>
        <begin position="90"/>
        <end position="109"/>
    </location>
</feature>
<evidence type="ECO:0000313" key="3">
    <source>
        <dbReference type="Proteomes" id="UP000265619"/>
    </source>
</evidence>
<keyword evidence="1" id="KW-1133">Transmembrane helix</keyword>
<feature type="transmembrane region" description="Helical" evidence="1">
    <location>
        <begin position="44"/>
        <end position="69"/>
    </location>
</feature>
<dbReference type="EMBL" id="QXMN01000019">
    <property type="protein sequence ID" value="RIX78639.1"/>
    <property type="molecule type" value="Genomic_DNA"/>
</dbReference>
<protein>
    <submittedName>
        <fullName evidence="2">DUF3325 domain-containing protein</fullName>
    </submittedName>
</protein>
<accession>A0A9X8D448</accession>
<evidence type="ECO:0000256" key="1">
    <source>
        <dbReference type="SAM" id="Phobius"/>
    </source>
</evidence>
<dbReference type="AlphaFoldDB" id="A0A9X8D448"/>
<keyword evidence="3" id="KW-1185">Reference proteome</keyword>
<proteinExistence type="predicted"/>
<evidence type="ECO:0000313" key="2">
    <source>
        <dbReference type="EMBL" id="RIX78639.1"/>
    </source>
</evidence>
<keyword evidence="1" id="KW-0812">Transmembrane</keyword>
<name>A0A9X8D448_9BURK</name>
<keyword evidence="1" id="KW-0472">Membrane</keyword>
<gene>
    <name evidence="2" type="ORF">D3H34_16460</name>
</gene>
<comment type="caution">
    <text evidence="2">The sequence shown here is derived from an EMBL/GenBank/DDBJ whole genome shotgun (WGS) entry which is preliminary data.</text>
</comment>